<evidence type="ECO:0000259" key="2">
    <source>
        <dbReference type="Pfam" id="PF07589"/>
    </source>
</evidence>
<accession>A0ABW7FFS9</accession>
<dbReference type="RefSeq" id="WP_394395601.1">
    <property type="nucleotide sequence ID" value="NZ_JBIGHW010000002.1"/>
</dbReference>
<reference evidence="3 4" key="1">
    <citation type="submission" date="2024-08" db="EMBL/GenBank/DDBJ databases">
        <authorList>
            <person name="Lu H."/>
        </authorList>
    </citation>
    <scope>NUCLEOTIDE SEQUENCE [LARGE SCALE GENOMIC DNA]</scope>
    <source>
        <strain evidence="3 4">LKC17W</strain>
    </source>
</reference>
<protein>
    <submittedName>
        <fullName evidence="3">PEP-CTERM sorting domain-containing protein</fullName>
    </submittedName>
</protein>
<evidence type="ECO:0000313" key="4">
    <source>
        <dbReference type="Proteomes" id="UP001606301"/>
    </source>
</evidence>
<dbReference type="Pfam" id="PF07589">
    <property type="entry name" value="PEP-CTERM"/>
    <property type="match status" value="1"/>
</dbReference>
<feature type="domain" description="Ice-binding protein C-terminal" evidence="2">
    <location>
        <begin position="159"/>
        <end position="182"/>
    </location>
</feature>
<sequence>MQVSQLKRGAISAALFAAALTAGAAHAGTVTLDVAGIASNAGFGDASNETRYIDIFSNVRITGISWSVSLATEGSSWLSEMGVDLNTGAGGSGVSLFPGLGEDSSGTATYSGSADLVGLGLDFLLGADGRLNFEFFEFTDDFNGTDGTWASGSLTVNYIPEPSSFGLAGLALLGVGAVARRRKS</sequence>
<keyword evidence="4" id="KW-1185">Reference proteome</keyword>
<dbReference type="EMBL" id="JBIGHW010000002">
    <property type="protein sequence ID" value="MFG6439878.1"/>
    <property type="molecule type" value="Genomic_DNA"/>
</dbReference>
<evidence type="ECO:0000256" key="1">
    <source>
        <dbReference type="SAM" id="SignalP"/>
    </source>
</evidence>
<dbReference type="InterPro" id="IPR013424">
    <property type="entry name" value="Ice-binding_C"/>
</dbReference>
<organism evidence="3 4">
    <name type="scientific">Pelomonas margarita</name>
    <dbReference type="NCBI Taxonomy" id="3299031"/>
    <lineage>
        <taxon>Bacteria</taxon>
        <taxon>Pseudomonadati</taxon>
        <taxon>Pseudomonadota</taxon>
        <taxon>Betaproteobacteria</taxon>
        <taxon>Burkholderiales</taxon>
        <taxon>Sphaerotilaceae</taxon>
        <taxon>Roseateles</taxon>
    </lineage>
</organism>
<feature type="signal peptide" evidence="1">
    <location>
        <begin position="1"/>
        <end position="27"/>
    </location>
</feature>
<dbReference type="NCBIfam" id="TIGR02595">
    <property type="entry name" value="PEP_CTERM"/>
    <property type="match status" value="1"/>
</dbReference>
<evidence type="ECO:0000313" key="3">
    <source>
        <dbReference type="EMBL" id="MFG6439878.1"/>
    </source>
</evidence>
<comment type="caution">
    <text evidence="3">The sequence shown here is derived from an EMBL/GenBank/DDBJ whole genome shotgun (WGS) entry which is preliminary data.</text>
</comment>
<proteinExistence type="predicted"/>
<name>A0ABW7FFS9_9BURK</name>
<feature type="chain" id="PRO_5045380640" evidence="1">
    <location>
        <begin position="28"/>
        <end position="184"/>
    </location>
</feature>
<gene>
    <name evidence="3" type="ORF">ACG0Z3_04220</name>
</gene>
<keyword evidence="1" id="KW-0732">Signal</keyword>
<dbReference type="Proteomes" id="UP001606301">
    <property type="component" value="Unassembled WGS sequence"/>
</dbReference>